<evidence type="ECO:0000313" key="1">
    <source>
        <dbReference type="EMBL" id="CAG2242422.1"/>
    </source>
</evidence>
<name>A0A8S3U9C3_MYTED</name>
<dbReference type="EMBL" id="CAJPWZ010002667">
    <property type="protein sequence ID" value="CAG2242422.1"/>
    <property type="molecule type" value="Genomic_DNA"/>
</dbReference>
<organism evidence="1 2">
    <name type="scientific">Mytilus edulis</name>
    <name type="common">Blue mussel</name>
    <dbReference type="NCBI Taxonomy" id="6550"/>
    <lineage>
        <taxon>Eukaryota</taxon>
        <taxon>Metazoa</taxon>
        <taxon>Spiralia</taxon>
        <taxon>Lophotrochozoa</taxon>
        <taxon>Mollusca</taxon>
        <taxon>Bivalvia</taxon>
        <taxon>Autobranchia</taxon>
        <taxon>Pteriomorphia</taxon>
        <taxon>Mytilida</taxon>
        <taxon>Mytiloidea</taxon>
        <taxon>Mytilidae</taxon>
        <taxon>Mytilinae</taxon>
        <taxon>Mytilus</taxon>
    </lineage>
</organism>
<gene>
    <name evidence="1" type="ORF">MEDL_54604</name>
</gene>
<comment type="caution">
    <text evidence="1">The sequence shown here is derived from an EMBL/GenBank/DDBJ whole genome shotgun (WGS) entry which is preliminary data.</text>
</comment>
<dbReference type="AlphaFoldDB" id="A0A8S3U9C3"/>
<sequence>MFQPVENCEGFSPILFRWRKRVLDSKMSLQPVENVKAFHFIFLLECWHDKCSSSAACRGMAFPFYSIFRYVGSVGMTVNVLQPVENVKAFLFYIFRCGECWYDSKCSAACREYVGSVGMTVNVLQPVENVKAFLFYIFRCGSVGMTVNVLQRVENVKAFLFYIFRCGECWYDSKCSAACRE</sequence>
<proteinExistence type="predicted"/>
<dbReference type="Proteomes" id="UP000683360">
    <property type="component" value="Unassembled WGS sequence"/>
</dbReference>
<keyword evidence="2" id="KW-1185">Reference proteome</keyword>
<evidence type="ECO:0000313" key="2">
    <source>
        <dbReference type="Proteomes" id="UP000683360"/>
    </source>
</evidence>
<accession>A0A8S3U9C3</accession>
<dbReference type="OrthoDB" id="10062522at2759"/>
<protein>
    <submittedName>
        <fullName evidence="1">Uncharacterized protein</fullName>
    </submittedName>
</protein>
<reference evidence="1" key="1">
    <citation type="submission" date="2021-03" db="EMBL/GenBank/DDBJ databases">
        <authorList>
            <person name="Bekaert M."/>
        </authorList>
    </citation>
    <scope>NUCLEOTIDE SEQUENCE</scope>
</reference>